<protein>
    <submittedName>
        <fullName evidence="1">10334_t:CDS:1</fullName>
    </submittedName>
</protein>
<keyword evidence="2" id="KW-1185">Reference proteome</keyword>
<comment type="caution">
    <text evidence="1">The sequence shown here is derived from an EMBL/GenBank/DDBJ whole genome shotgun (WGS) entry which is preliminary data.</text>
</comment>
<proteinExistence type="predicted"/>
<name>A0ACA9M4P5_9GLOM</name>
<dbReference type="Proteomes" id="UP000789525">
    <property type="component" value="Unassembled WGS sequence"/>
</dbReference>
<reference evidence="1" key="1">
    <citation type="submission" date="2021-06" db="EMBL/GenBank/DDBJ databases">
        <authorList>
            <person name="Kallberg Y."/>
            <person name="Tangrot J."/>
            <person name="Rosling A."/>
        </authorList>
    </citation>
    <scope>NUCLEOTIDE SEQUENCE</scope>
    <source>
        <strain evidence="1">CL356</strain>
    </source>
</reference>
<gene>
    <name evidence="1" type="ORF">ACOLOM_LOCUS5564</name>
</gene>
<dbReference type="EMBL" id="CAJVPT010010374">
    <property type="protein sequence ID" value="CAG8569902.1"/>
    <property type="molecule type" value="Genomic_DNA"/>
</dbReference>
<sequence length="163" mass="18251">MPDLAVYPNTLFVPRPPVPHPGPPPSDKRGNPHARIICEVAMAQRSSDLKEKCRLWKHQPYVRAVLGIKLYETKTTRNARGYRDRAMKWKFGTVNKDGSATSCNALGNPNYLINIPVRDVFYNPPVPAVAYGPLPPPPAVLMGTNITIDLYEVQQAVLLYQEM</sequence>
<organism evidence="1 2">
    <name type="scientific">Acaulospora colombiana</name>
    <dbReference type="NCBI Taxonomy" id="27376"/>
    <lineage>
        <taxon>Eukaryota</taxon>
        <taxon>Fungi</taxon>
        <taxon>Fungi incertae sedis</taxon>
        <taxon>Mucoromycota</taxon>
        <taxon>Glomeromycotina</taxon>
        <taxon>Glomeromycetes</taxon>
        <taxon>Diversisporales</taxon>
        <taxon>Acaulosporaceae</taxon>
        <taxon>Acaulospora</taxon>
    </lineage>
</organism>
<evidence type="ECO:0000313" key="2">
    <source>
        <dbReference type="Proteomes" id="UP000789525"/>
    </source>
</evidence>
<accession>A0ACA9M4P5</accession>
<evidence type="ECO:0000313" key="1">
    <source>
        <dbReference type="EMBL" id="CAG8569902.1"/>
    </source>
</evidence>